<evidence type="ECO:0000256" key="6">
    <source>
        <dbReference type="ARBA" id="ARBA00022475"/>
    </source>
</evidence>
<dbReference type="PANTHER" id="PTHR30070:SF1">
    <property type="entry name" value="CYTOCHROME C BIOGENESIS B-RELATED"/>
    <property type="match status" value="1"/>
</dbReference>
<keyword evidence="7 12" id="KW-0997">Cell inner membrane</keyword>
<gene>
    <name evidence="14" type="primary">ccmB</name>
    <name evidence="14" type="ORF">V3330_12975</name>
</gene>
<comment type="subcellular location">
    <subcellularLocation>
        <location evidence="2">Cell inner membrane</location>
        <topology evidence="2">Multi-pass membrane protein</topology>
    </subcellularLocation>
</comment>
<reference evidence="14 15" key="1">
    <citation type="submission" date="2024-02" db="EMBL/GenBank/DDBJ databases">
        <title>A novel Wenzhouxiangellaceae bacterium, isolated from coastal sediments.</title>
        <authorList>
            <person name="Du Z.-J."/>
            <person name="Ye Y.-Q."/>
            <person name="Zhang X.-Y."/>
        </authorList>
    </citation>
    <scope>NUCLEOTIDE SEQUENCE [LARGE SCALE GENOMIC DNA]</scope>
    <source>
        <strain evidence="14 15">CH-27</strain>
    </source>
</reference>
<comment type="caution">
    <text evidence="14">The sequence shown here is derived from an EMBL/GenBank/DDBJ whole genome shotgun (WGS) entry which is preliminary data.</text>
</comment>
<comment type="similarity">
    <text evidence="3 12">Belongs to the CcmB/CycW/HelB family.</text>
</comment>
<dbReference type="InterPro" id="IPR026031">
    <property type="entry name" value="Cyt_c_CcmB_bac"/>
</dbReference>
<evidence type="ECO:0000256" key="13">
    <source>
        <dbReference type="SAM" id="Phobius"/>
    </source>
</evidence>
<protein>
    <recommendedName>
        <fullName evidence="4 12">Heme exporter protein B</fullName>
    </recommendedName>
</protein>
<dbReference type="Pfam" id="PF03379">
    <property type="entry name" value="CcmB"/>
    <property type="match status" value="1"/>
</dbReference>
<dbReference type="GO" id="GO:0005886">
    <property type="term" value="C:plasma membrane"/>
    <property type="evidence" value="ECO:0007669"/>
    <property type="project" value="UniProtKB-SubCell"/>
</dbReference>
<feature type="transmembrane region" description="Helical" evidence="13">
    <location>
        <begin position="21"/>
        <end position="41"/>
    </location>
</feature>
<accession>A0AAW9RE70</accession>
<dbReference type="GO" id="GO:0017004">
    <property type="term" value="P:cytochrome complex assembly"/>
    <property type="evidence" value="ECO:0007669"/>
    <property type="project" value="UniProtKB-KW"/>
</dbReference>
<comment type="function">
    <text evidence="1 12">Required for the export of heme to the periplasm for the biogenesis of c-type cytochromes.</text>
</comment>
<keyword evidence="8 13" id="KW-0812">Transmembrane</keyword>
<evidence type="ECO:0000256" key="8">
    <source>
        <dbReference type="ARBA" id="ARBA00022692"/>
    </source>
</evidence>
<proteinExistence type="inferred from homology"/>
<evidence type="ECO:0000256" key="11">
    <source>
        <dbReference type="ARBA" id="ARBA00023136"/>
    </source>
</evidence>
<evidence type="ECO:0000256" key="5">
    <source>
        <dbReference type="ARBA" id="ARBA00022448"/>
    </source>
</evidence>
<keyword evidence="10 13" id="KW-1133">Transmembrane helix</keyword>
<sequence length="222" mass="23046">MTRAFLALLRRDLLLAIRRRGELLFPVIFLLVVVSLFPLGIGPGPALLARIAPGVIWIAALLATVISLDSLFRTDFEDGSIEQFVLSGHPVSLLVMAKVLAHWLLAGLPIVALSPLLAIWLNLPASSVSVLVASLALGTPILSLLGAIGVGLTVSLRRGGQLLSLLVFPLYVPVLIIATGGIMAAADGLPYGPFLGLLLAGLITSVTLAPFAAAAALKISLS</sequence>
<keyword evidence="9 12" id="KW-0201">Cytochrome c-type biogenesis</keyword>
<feature type="transmembrane region" description="Helical" evidence="13">
    <location>
        <begin position="47"/>
        <end position="72"/>
    </location>
</feature>
<dbReference type="AlphaFoldDB" id="A0AAW9RE70"/>
<evidence type="ECO:0000256" key="1">
    <source>
        <dbReference type="ARBA" id="ARBA00002442"/>
    </source>
</evidence>
<dbReference type="PRINTS" id="PR01414">
    <property type="entry name" value="CCMBBIOGNSIS"/>
</dbReference>
<keyword evidence="5 12" id="KW-0813">Transport</keyword>
<evidence type="ECO:0000256" key="3">
    <source>
        <dbReference type="ARBA" id="ARBA00010544"/>
    </source>
</evidence>
<dbReference type="PIRSF" id="PIRSF002764">
    <property type="entry name" value="CcmB"/>
    <property type="match status" value="1"/>
</dbReference>
<organism evidence="14 15">
    <name type="scientific">Elongatibacter sediminis</name>
    <dbReference type="NCBI Taxonomy" id="3119006"/>
    <lineage>
        <taxon>Bacteria</taxon>
        <taxon>Pseudomonadati</taxon>
        <taxon>Pseudomonadota</taxon>
        <taxon>Gammaproteobacteria</taxon>
        <taxon>Chromatiales</taxon>
        <taxon>Wenzhouxiangellaceae</taxon>
        <taxon>Elongatibacter</taxon>
    </lineage>
</organism>
<evidence type="ECO:0000256" key="12">
    <source>
        <dbReference type="PIRNR" id="PIRNR002764"/>
    </source>
</evidence>
<dbReference type="Proteomes" id="UP001359886">
    <property type="component" value="Unassembled WGS sequence"/>
</dbReference>
<feature type="transmembrane region" description="Helical" evidence="13">
    <location>
        <begin position="162"/>
        <end position="185"/>
    </location>
</feature>
<evidence type="ECO:0000256" key="9">
    <source>
        <dbReference type="ARBA" id="ARBA00022748"/>
    </source>
</evidence>
<dbReference type="InterPro" id="IPR003544">
    <property type="entry name" value="Cyt_c_biogenesis_CcmB"/>
</dbReference>
<evidence type="ECO:0000256" key="7">
    <source>
        <dbReference type="ARBA" id="ARBA00022519"/>
    </source>
</evidence>
<evidence type="ECO:0000256" key="2">
    <source>
        <dbReference type="ARBA" id="ARBA00004429"/>
    </source>
</evidence>
<evidence type="ECO:0000256" key="10">
    <source>
        <dbReference type="ARBA" id="ARBA00022989"/>
    </source>
</evidence>
<feature type="transmembrane region" description="Helical" evidence="13">
    <location>
        <begin position="127"/>
        <end position="150"/>
    </location>
</feature>
<dbReference type="GO" id="GO:0015232">
    <property type="term" value="F:heme transmembrane transporter activity"/>
    <property type="evidence" value="ECO:0007669"/>
    <property type="project" value="InterPro"/>
</dbReference>
<name>A0AAW9RE70_9GAMM</name>
<keyword evidence="6 12" id="KW-1003">Cell membrane</keyword>
<dbReference type="EMBL" id="JAZHOG010000008">
    <property type="protein sequence ID" value="MEJ8568538.1"/>
    <property type="molecule type" value="Genomic_DNA"/>
</dbReference>
<dbReference type="NCBIfam" id="TIGR01190">
    <property type="entry name" value="ccmB"/>
    <property type="match status" value="1"/>
</dbReference>
<keyword evidence="15" id="KW-1185">Reference proteome</keyword>
<dbReference type="PANTHER" id="PTHR30070">
    <property type="entry name" value="HEME EXPORTER PROTEIN B"/>
    <property type="match status" value="1"/>
</dbReference>
<evidence type="ECO:0000256" key="4">
    <source>
        <dbReference type="ARBA" id="ARBA00016452"/>
    </source>
</evidence>
<evidence type="ECO:0000313" key="15">
    <source>
        <dbReference type="Proteomes" id="UP001359886"/>
    </source>
</evidence>
<feature type="transmembrane region" description="Helical" evidence="13">
    <location>
        <begin position="93"/>
        <end position="121"/>
    </location>
</feature>
<dbReference type="GO" id="GO:1903607">
    <property type="term" value="P:cytochrome c biosynthetic process"/>
    <property type="evidence" value="ECO:0007669"/>
    <property type="project" value="TreeGrafter"/>
</dbReference>
<keyword evidence="11 12" id="KW-0472">Membrane</keyword>
<dbReference type="RefSeq" id="WP_354695860.1">
    <property type="nucleotide sequence ID" value="NZ_JAZHOG010000008.1"/>
</dbReference>
<feature type="transmembrane region" description="Helical" evidence="13">
    <location>
        <begin position="191"/>
        <end position="217"/>
    </location>
</feature>
<evidence type="ECO:0000313" key="14">
    <source>
        <dbReference type="EMBL" id="MEJ8568538.1"/>
    </source>
</evidence>